<dbReference type="KEGG" id="spu:763781"/>
<dbReference type="EnsemblMetazoa" id="XM_030991138">
    <property type="protein sequence ID" value="XP_030846998"/>
    <property type="gene ID" value="LOC763781"/>
</dbReference>
<organism evidence="10 11">
    <name type="scientific">Strongylocentrotus purpuratus</name>
    <name type="common">Purple sea urchin</name>
    <dbReference type="NCBI Taxonomy" id="7668"/>
    <lineage>
        <taxon>Eukaryota</taxon>
        <taxon>Metazoa</taxon>
        <taxon>Echinodermata</taxon>
        <taxon>Eleutherozoa</taxon>
        <taxon>Echinozoa</taxon>
        <taxon>Echinoidea</taxon>
        <taxon>Euechinoidea</taxon>
        <taxon>Echinacea</taxon>
        <taxon>Camarodonta</taxon>
        <taxon>Echinidea</taxon>
        <taxon>Strongylocentrotidae</taxon>
        <taxon>Strongylocentrotus</taxon>
    </lineage>
</organism>
<dbReference type="CDD" id="cd00054">
    <property type="entry name" value="EGF_CA"/>
    <property type="match status" value="1"/>
</dbReference>
<sequence>MATTSPAWMLSLAYLLVLLCKECHSLTEYNLHLEQEEAIYNPEFRENHVHRTVRQAVDNTPVTENITTVDNHNYYSVAYYSSVNNEGNRRWVDLTKLKAKKHPNLSTNPRLAAKLQLEFDFPYYGHNVTELFLTTGGFMYLGSYVHRYLAATQYIAPLMANFDPAASVNCSIKYFSNASLFISEWTNIQLGDNPTAGLFSFQSTLRDNGQITFAYKQRGTNPLNVFVLFECEQIPIPIASISDEAHPMKMGIADAFYIDQKLSQWIKKRTIYEYHQVALNTALVINATAVTITPLPTCNLHMDCESCANSQIYFNCTWCSTAKRCSDDGLDRHRQAWITSQCDKDVNTANVPYNCPLPTIKPTTKAPRSTMGKHPSIYTDCSEGIGCLNGGACRYGECICPTMYTGRRCGKYSPRGDGNNKGGQMAQAGDGSSKDGTTNALRIGIIAGSIAIGVLVLVLVGWIFYAYTNPNTNSGLFLIEITKFRLRKKEENGIGYHYHKPDDNEEVDIII</sequence>
<reference evidence="11" key="1">
    <citation type="submission" date="2015-02" db="EMBL/GenBank/DDBJ databases">
        <title>Genome sequencing for Strongylocentrotus purpuratus.</title>
        <authorList>
            <person name="Murali S."/>
            <person name="Liu Y."/>
            <person name="Vee V."/>
            <person name="English A."/>
            <person name="Wang M."/>
            <person name="Skinner E."/>
            <person name="Han Y."/>
            <person name="Muzny D.M."/>
            <person name="Worley K.C."/>
            <person name="Gibbs R.A."/>
        </authorList>
    </citation>
    <scope>NUCLEOTIDE SEQUENCE</scope>
</reference>
<dbReference type="InterPro" id="IPR031152">
    <property type="entry name" value="PLXDC"/>
</dbReference>
<name>A0A7M7P6F2_STRPU</name>
<keyword evidence="6" id="KW-0325">Glycoprotein</keyword>
<keyword evidence="2 7" id="KW-0812">Transmembrane</keyword>
<evidence type="ECO:0000256" key="1">
    <source>
        <dbReference type="ARBA" id="ARBA00004479"/>
    </source>
</evidence>
<keyword evidence="3 8" id="KW-0732">Signal</keyword>
<evidence type="ECO:0000256" key="6">
    <source>
        <dbReference type="ARBA" id="ARBA00023180"/>
    </source>
</evidence>
<reference evidence="10" key="2">
    <citation type="submission" date="2021-01" db="UniProtKB">
        <authorList>
            <consortium name="EnsemblMetazoa"/>
        </authorList>
    </citation>
    <scope>IDENTIFICATION</scope>
</reference>
<evidence type="ECO:0000256" key="5">
    <source>
        <dbReference type="ARBA" id="ARBA00023136"/>
    </source>
</evidence>
<dbReference type="Pfam" id="PF01437">
    <property type="entry name" value="PSI"/>
    <property type="match status" value="1"/>
</dbReference>
<keyword evidence="4 7" id="KW-1133">Transmembrane helix</keyword>
<dbReference type="PANTHER" id="PTHR13055:SF12">
    <property type="entry name" value="LD40707P"/>
    <property type="match status" value="1"/>
</dbReference>
<evidence type="ECO:0000256" key="8">
    <source>
        <dbReference type="SAM" id="SignalP"/>
    </source>
</evidence>
<feature type="transmembrane region" description="Helical" evidence="7">
    <location>
        <begin position="443"/>
        <end position="467"/>
    </location>
</feature>
<keyword evidence="5 7" id="KW-0472">Membrane</keyword>
<keyword evidence="11" id="KW-1185">Reference proteome</keyword>
<evidence type="ECO:0000259" key="9">
    <source>
        <dbReference type="PROSITE" id="PS00022"/>
    </source>
</evidence>
<dbReference type="Proteomes" id="UP000007110">
    <property type="component" value="Unassembled WGS sequence"/>
</dbReference>
<dbReference type="InterPro" id="IPR000742">
    <property type="entry name" value="EGF"/>
</dbReference>
<dbReference type="OMA" id="PYPIANI"/>
<evidence type="ECO:0000313" key="11">
    <source>
        <dbReference type="Proteomes" id="UP000007110"/>
    </source>
</evidence>
<dbReference type="GO" id="GO:0016020">
    <property type="term" value="C:membrane"/>
    <property type="evidence" value="ECO:0007669"/>
    <property type="project" value="UniProtKB-SubCell"/>
</dbReference>
<dbReference type="FunCoup" id="A0A7M7P6F2">
    <property type="interactions" value="1180"/>
</dbReference>
<proteinExistence type="predicted"/>
<dbReference type="InterPro" id="IPR002165">
    <property type="entry name" value="Plexin_repeat"/>
</dbReference>
<protein>
    <recommendedName>
        <fullName evidence="9">EGF-like domain-containing protein</fullName>
    </recommendedName>
</protein>
<dbReference type="RefSeq" id="XP_030846998.1">
    <property type="nucleotide sequence ID" value="XM_030991138.1"/>
</dbReference>
<dbReference type="AlphaFoldDB" id="A0A7M7P6F2"/>
<comment type="subcellular location">
    <subcellularLocation>
        <location evidence="1">Membrane</location>
        <topology evidence="1">Single-pass type I membrane protein</topology>
    </subcellularLocation>
</comment>
<dbReference type="PANTHER" id="PTHR13055">
    <property type="entry name" value="TUMOR ENDOTHELIAL MARKER 7 RELATED"/>
    <property type="match status" value="1"/>
</dbReference>
<feature type="domain" description="EGF-like" evidence="9">
    <location>
        <begin position="398"/>
        <end position="409"/>
    </location>
</feature>
<evidence type="ECO:0000256" key="3">
    <source>
        <dbReference type="ARBA" id="ARBA00022729"/>
    </source>
</evidence>
<dbReference type="InParanoid" id="A0A7M7P6F2"/>
<dbReference type="GeneID" id="763781"/>
<feature type="signal peptide" evidence="8">
    <location>
        <begin position="1"/>
        <end position="25"/>
    </location>
</feature>
<evidence type="ECO:0000313" key="10">
    <source>
        <dbReference type="EnsemblMetazoa" id="XP_030846998"/>
    </source>
</evidence>
<dbReference type="OrthoDB" id="6285106at2759"/>
<dbReference type="PROSITE" id="PS00022">
    <property type="entry name" value="EGF_1"/>
    <property type="match status" value="1"/>
</dbReference>
<accession>A0A7M7P6F2</accession>
<evidence type="ECO:0000256" key="2">
    <source>
        <dbReference type="ARBA" id="ARBA00022692"/>
    </source>
</evidence>
<feature type="chain" id="PRO_5029529842" description="EGF-like domain-containing protein" evidence="8">
    <location>
        <begin position="26"/>
        <end position="511"/>
    </location>
</feature>
<evidence type="ECO:0000256" key="4">
    <source>
        <dbReference type="ARBA" id="ARBA00022989"/>
    </source>
</evidence>
<evidence type="ECO:0000256" key="7">
    <source>
        <dbReference type="SAM" id="Phobius"/>
    </source>
</evidence>